<dbReference type="EMBL" id="FOAF01000001">
    <property type="protein sequence ID" value="SEK43300.1"/>
    <property type="molecule type" value="Genomic_DNA"/>
</dbReference>
<protein>
    <submittedName>
        <fullName evidence="5">Glycosyl Hydrolase Family 88</fullName>
    </submittedName>
</protein>
<reference evidence="6" key="1">
    <citation type="submission" date="2016-10" db="EMBL/GenBank/DDBJ databases">
        <authorList>
            <person name="Varghese N."/>
            <person name="Submissions S."/>
        </authorList>
    </citation>
    <scope>NUCLEOTIDE SEQUENCE [LARGE SCALE GENOMIC DNA]</scope>
    <source>
        <strain evidence="6">DSM 18733</strain>
    </source>
</reference>
<dbReference type="SUPFAM" id="SSF48208">
    <property type="entry name" value="Six-hairpin glycosidases"/>
    <property type="match status" value="1"/>
</dbReference>
<organism evidence="5 6">
    <name type="scientific">Olivibacter domesticus</name>
    <name type="common">Pseudosphingobacterium domesticum</name>
    <dbReference type="NCBI Taxonomy" id="407022"/>
    <lineage>
        <taxon>Bacteria</taxon>
        <taxon>Pseudomonadati</taxon>
        <taxon>Bacteroidota</taxon>
        <taxon>Sphingobacteriia</taxon>
        <taxon>Sphingobacteriales</taxon>
        <taxon>Sphingobacteriaceae</taxon>
        <taxon>Olivibacter</taxon>
    </lineage>
</organism>
<feature type="binding site" evidence="4">
    <location>
        <position position="258"/>
    </location>
    <ligand>
        <name>substrate</name>
    </ligand>
</feature>
<dbReference type="InterPro" id="IPR012341">
    <property type="entry name" value="6hp_glycosidase-like_sf"/>
</dbReference>
<comment type="similarity">
    <text evidence="2">Belongs to the glycosyl hydrolase 88 family.</text>
</comment>
<feature type="binding site" evidence="4">
    <location>
        <position position="117"/>
    </location>
    <ligand>
        <name>substrate</name>
    </ligand>
</feature>
<dbReference type="InterPro" id="IPR052369">
    <property type="entry name" value="UG_Glycosaminoglycan_Hydrolase"/>
</dbReference>
<name>A0A1H7H2X0_OLID1</name>
<evidence type="ECO:0000256" key="1">
    <source>
        <dbReference type="ARBA" id="ARBA00022801"/>
    </source>
</evidence>
<keyword evidence="1 5" id="KW-0378">Hydrolase</keyword>
<feature type="binding site" evidence="4">
    <location>
        <position position="242"/>
    </location>
    <ligand>
        <name>substrate</name>
    </ligand>
</feature>
<evidence type="ECO:0000256" key="2">
    <source>
        <dbReference type="ARBA" id="ARBA00038358"/>
    </source>
</evidence>
<dbReference type="RefSeq" id="WP_093317028.1">
    <property type="nucleotide sequence ID" value="NZ_FOAF01000001.1"/>
</dbReference>
<dbReference type="AlphaFoldDB" id="A0A1H7H2X0"/>
<feature type="binding site" evidence="4">
    <location>
        <position position="386"/>
    </location>
    <ligand>
        <name>substrate</name>
    </ligand>
</feature>
<dbReference type="InterPro" id="IPR010905">
    <property type="entry name" value="Glyco_hydro_88"/>
</dbReference>
<evidence type="ECO:0000256" key="4">
    <source>
        <dbReference type="PIRSR" id="PIRSR610905-2"/>
    </source>
</evidence>
<proteinExistence type="inferred from homology"/>
<evidence type="ECO:0000313" key="5">
    <source>
        <dbReference type="EMBL" id="SEK43300.1"/>
    </source>
</evidence>
<sequence length="418" mass="46861">MINLKQSVLIIGLVGFLGFSFRDNKDELDFVEQNLAYANAQSDVLLKAANKVDTLYPRTLEKDGTLKLTNRYEWTSGFFPGLLWNVYEGDHREQLKQDAARWTEKLSELQYFTDHHDLGFMLYCSYGNGFRLTGKNQYKEVLVQGAKSLATRFSASTGSIKSWNGFGSWDGKHRYKFPVIIDNMMNLELLFFASKVTGDSSYKQIAIKHAETVMKNQLRPDFSCYHIVCYDPQNGAVLSKETGQGYANNSTWARGQAWGIYGFTMAYRETGDPRFLATANGMADFYINHPNLPSDRVPYWDFNANQLGYTPGPKSKAKATPTNYRDVSAAAVAAAAFLELSTLNTGALAERYRETASTILHALASPIYRAPVGSNGGFLLKHSVGSIAHGVEIDVPLVYADYYFVEALNRYKQILAKK</sequence>
<dbReference type="Proteomes" id="UP000199421">
    <property type="component" value="Unassembled WGS sequence"/>
</dbReference>
<accession>A0A1H7H2X0</accession>
<evidence type="ECO:0000313" key="6">
    <source>
        <dbReference type="Proteomes" id="UP000199421"/>
    </source>
</evidence>
<evidence type="ECO:0000256" key="3">
    <source>
        <dbReference type="PIRSR" id="PIRSR610905-1"/>
    </source>
</evidence>
<feature type="binding site" evidence="4">
    <location>
        <position position="254"/>
    </location>
    <ligand>
        <name>substrate</name>
    </ligand>
</feature>
<dbReference type="PANTHER" id="PTHR36845:SF1">
    <property type="entry name" value="HYDROLASE, PUTATIVE (AFU_ORTHOLOGUE AFUA_7G05090)-RELATED"/>
    <property type="match status" value="1"/>
</dbReference>
<gene>
    <name evidence="5" type="ORF">SAMN05661044_00234</name>
</gene>
<dbReference type="OrthoDB" id="428577at2"/>
<dbReference type="InterPro" id="IPR008928">
    <property type="entry name" value="6-hairpin_glycosidase_sf"/>
</dbReference>
<dbReference type="PANTHER" id="PTHR36845">
    <property type="entry name" value="HYDROLASE, PUTATIVE (AFU_ORTHOLOGUE AFUA_7G05090)-RELATED"/>
    <property type="match status" value="1"/>
</dbReference>
<dbReference type="Pfam" id="PF07470">
    <property type="entry name" value="Glyco_hydro_88"/>
    <property type="match status" value="1"/>
</dbReference>
<feature type="binding site" evidence="4">
    <location>
        <position position="182"/>
    </location>
    <ligand>
        <name>substrate</name>
    </ligand>
</feature>
<feature type="active site" description="Proton donor" evidence="3">
    <location>
        <position position="182"/>
    </location>
</feature>
<dbReference type="STRING" id="407022.SAMN05661044_00234"/>
<dbReference type="GO" id="GO:0052757">
    <property type="term" value="F:chondroitin hydrolase activity"/>
    <property type="evidence" value="ECO:0007669"/>
    <property type="project" value="TreeGrafter"/>
</dbReference>
<feature type="active site" description="Nucleophile" evidence="3">
    <location>
        <position position="117"/>
    </location>
</feature>
<dbReference type="GO" id="GO:0000272">
    <property type="term" value="P:polysaccharide catabolic process"/>
    <property type="evidence" value="ECO:0007669"/>
    <property type="project" value="TreeGrafter"/>
</dbReference>
<dbReference type="Gene3D" id="1.50.10.10">
    <property type="match status" value="1"/>
</dbReference>
<keyword evidence="6" id="KW-1185">Reference proteome</keyword>